<dbReference type="RefSeq" id="WP_145350230.1">
    <property type="nucleotide sequence ID" value="NZ_CP036262.1"/>
</dbReference>
<sequence>MQSIATAITESANLSIGYAQRLMTDVKADQFGRFATGSNGPIDSNHPAFVFGHLCLYPARMLEDLGLDASKIEAPANYHELFKPGVACSDDVNGDIYPPMDEIMSRFYDSYAAALKEIANIDNAAYEVANPLERMRERFSTMGSMHTFYMGGHMMMHLGQISAWRRAIGMPAA</sequence>
<dbReference type="KEGG" id="rml:FF011L_07830"/>
<organism evidence="1 2">
    <name type="scientific">Roseimaritima multifibrata</name>
    <dbReference type="NCBI Taxonomy" id="1930274"/>
    <lineage>
        <taxon>Bacteria</taxon>
        <taxon>Pseudomonadati</taxon>
        <taxon>Planctomycetota</taxon>
        <taxon>Planctomycetia</taxon>
        <taxon>Pirellulales</taxon>
        <taxon>Pirellulaceae</taxon>
        <taxon>Roseimaritima</taxon>
    </lineage>
</organism>
<evidence type="ECO:0000313" key="2">
    <source>
        <dbReference type="Proteomes" id="UP000320672"/>
    </source>
</evidence>
<dbReference type="SUPFAM" id="SSF109854">
    <property type="entry name" value="DinB/YfiT-like putative metalloenzymes"/>
    <property type="match status" value="1"/>
</dbReference>
<evidence type="ECO:0008006" key="3">
    <source>
        <dbReference type="Google" id="ProtNLM"/>
    </source>
</evidence>
<accession>A0A517MB81</accession>
<keyword evidence="2" id="KW-1185">Reference proteome</keyword>
<protein>
    <recommendedName>
        <fullName evidence="3">DinB superfamily protein</fullName>
    </recommendedName>
</protein>
<name>A0A517MB81_9BACT</name>
<dbReference type="Proteomes" id="UP000320672">
    <property type="component" value="Chromosome"/>
</dbReference>
<dbReference type="InterPro" id="IPR034660">
    <property type="entry name" value="DinB/YfiT-like"/>
</dbReference>
<gene>
    <name evidence="1" type="ORF">FF011L_07830</name>
</gene>
<reference evidence="1 2" key="1">
    <citation type="submission" date="2019-02" db="EMBL/GenBank/DDBJ databases">
        <title>Deep-cultivation of Planctomycetes and their phenomic and genomic characterization uncovers novel biology.</title>
        <authorList>
            <person name="Wiegand S."/>
            <person name="Jogler M."/>
            <person name="Boedeker C."/>
            <person name="Pinto D."/>
            <person name="Vollmers J."/>
            <person name="Rivas-Marin E."/>
            <person name="Kohn T."/>
            <person name="Peeters S.H."/>
            <person name="Heuer A."/>
            <person name="Rast P."/>
            <person name="Oberbeckmann S."/>
            <person name="Bunk B."/>
            <person name="Jeske O."/>
            <person name="Meyerdierks A."/>
            <person name="Storesund J.E."/>
            <person name="Kallscheuer N."/>
            <person name="Luecker S."/>
            <person name="Lage O.M."/>
            <person name="Pohl T."/>
            <person name="Merkel B.J."/>
            <person name="Hornburger P."/>
            <person name="Mueller R.-W."/>
            <person name="Bruemmer F."/>
            <person name="Labrenz M."/>
            <person name="Spormann A.M."/>
            <person name="Op den Camp H."/>
            <person name="Overmann J."/>
            <person name="Amann R."/>
            <person name="Jetten M.S.M."/>
            <person name="Mascher T."/>
            <person name="Medema M.H."/>
            <person name="Devos D.P."/>
            <person name="Kaster A.-K."/>
            <person name="Ovreas L."/>
            <person name="Rohde M."/>
            <person name="Galperin M.Y."/>
            <person name="Jogler C."/>
        </authorList>
    </citation>
    <scope>NUCLEOTIDE SEQUENCE [LARGE SCALE GENOMIC DNA]</scope>
    <source>
        <strain evidence="1 2">FF011L</strain>
    </source>
</reference>
<dbReference type="EMBL" id="CP036262">
    <property type="protein sequence ID" value="QDS92047.1"/>
    <property type="molecule type" value="Genomic_DNA"/>
</dbReference>
<dbReference type="Gene3D" id="1.20.120.450">
    <property type="entry name" value="dinb family like domain"/>
    <property type="match status" value="1"/>
</dbReference>
<proteinExistence type="predicted"/>
<dbReference type="OrthoDB" id="268680at2"/>
<evidence type="ECO:0000313" key="1">
    <source>
        <dbReference type="EMBL" id="QDS92047.1"/>
    </source>
</evidence>
<dbReference type="AlphaFoldDB" id="A0A517MB81"/>